<accession>A0A8J0QZ76</accession>
<evidence type="ECO:0000256" key="15">
    <source>
        <dbReference type="ARBA" id="ARBA00046288"/>
    </source>
</evidence>
<keyword evidence="11 16" id="KW-0472">Membrane</keyword>
<protein>
    <submittedName>
        <fullName evidence="19">Toll-like receptor 8</fullName>
    </submittedName>
</protein>
<dbReference type="GO" id="GO:0002224">
    <property type="term" value="P:toll-like receptor signaling pathway"/>
    <property type="evidence" value="ECO:0000318"/>
    <property type="project" value="GO_Central"/>
</dbReference>
<feature type="transmembrane region" description="Helical" evidence="16">
    <location>
        <begin position="843"/>
        <end position="866"/>
    </location>
</feature>
<evidence type="ECO:0000259" key="17">
    <source>
        <dbReference type="PROSITE" id="PS50104"/>
    </source>
</evidence>
<dbReference type="SUPFAM" id="SSF52200">
    <property type="entry name" value="Toll/Interleukin receptor TIR domain"/>
    <property type="match status" value="1"/>
</dbReference>
<dbReference type="Xenbase" id="XB-GENE-29082895">
    <property type="gene designation" value="LOC100495962"/>
</dbReference>
<keyword evidence="6" id="KW-0732">Signal</keyword>
<evidence type="ECO:0000256" key="7">
    <source>
        <dbReference type="ARBA" id="ARBA00022737"/>
    </source>
</evidence>
<name>A0A8J0QZ76_XENTR</name>
<dbReference type="GO" id="GO:0005886">
    <property type="term" value="C:plasma membrane"/>
    <property type="evidence" value="ECO:0000318"/>
    <property type="project" value="GO_Central"/>
</dbReference>
<keyword evidence="7" id="KW-0677">Repeat</keyword>
<dbReference type="InterPro" id="IPR003591">
    <property type="entry name" value="Leu-rich_rpt_typical-subtyp"/>
</dbReference>
<evidence type="ECO:0000256" key="16">
    <source>
        <dbReference type="SAM" id="Phobius"/>
    </source>
</evidence>
<evidence type="ECO:0000256" key="2">
    <source>
        <dbReference type="ARBA" id="ARBA00009634"/>
    </source>
</evidence>
<dbReference type="AlphaFoldDB" id="A0A8J0QZ76"/>
<evidence type="ECO:0000313" key="20">
    <source>
        <dbReference type="Xenbase" id="XB-GENE-29082895"/>
    </source>
</evidence>
<evidence type="ECO:0000256" key="3">
    <source>
        <dbReference type="ARBA" id="ARBA00022588"/>
    </source>
</evidence>
<reference evidence="19" key="1">
    <citation type="submission" date="2025-08" db="UniProtKB">
        <authorList>
            <consortium name="RefSeq"/>
        </authorList>
    </citation>
    <scope>IDENTIFICATION</scope>
    <source>
        <strain evidence="19">Nigerian</strain>
        <tissue evidence="19">Liver and blood</tissue>
    </source>
</reference>
<dbReference type="OMA" id="LSWNCYF"/>
<evidence type="ECO:0000256" key="11">
    <source>
        <dbReference type="ARBA" id="ARBA00023136"/>
    </source>
</evidence>
<feature type="domain" description="TIR" evidence="17">
    <location>
        <begin position="891"/>
        <end position="1035"/>
    </location>
</feature>
<keyword evidence="14" id="KW-0395">Inflammatory response</keyword>
<dbReference type="SMART" id="SM00082">
    <property type="entry name" value="LRRCT"/>
    <property type="match status" value="1"/>
</dbReference>
<keyword evidence="4" id="KW-0433">Leucine-rich repeat</keyword>
<dbReference type="SMART" id="SM00255">
    <property type="entry name" value="TIR"/>
    <property type="match status" value="1"/>
</dbReference>
<evidence type="ECO:0000256" key="6">
    <source>
        <dbReference type="ARBA" id="ARBA00022729"/>
    </source>
</evidence>
<evidence type="ECO:0000256" key="12">
    <source>
        <dbReference type="ARBA" id="ARBA00023170"/>
    </source>
</evidence>
<organism evidence="18 19">
    <name type="scientific">Xenopus tropicalis</name>
    <name type="common">Western clawed frog</name>
    <name type="synonym">Silurana tropicalis</name>
    <dbReference type="NCBI Taxonomy" id="8364"/>
    <lineage>
        <taxon>Eukaryota</taxon>
        <taxon>Metazoa</taxon>
        <taxon>Chordata</taxon>
        <taxon>Craniata</taxon>
        <taxon>Vertebrata</taxon>
        <taxon>Euteleostomi</taxon>
        <taxon>Amphibia</taxon>
        <taxon>Batrachia</taxon>
        <taxon>Anura</taxon>
        <taxon>Pipoidea</taxon>
        <taxon>Pipidae</taxon>
        <taxon>Xenopodinae</taxon>
        <taxon>Xenopus</taxon>
        <taxon>Silurana</taxon>
    </lineage>
</organism>
<dbReference type="Pfam" id="PF01582">
    <property type="entry name" value="TIR"/>
    <property type="match status" value="1"/>
</dbReference>
<dbReference type="GO" id="GO:0007249">
    <property type="term" value="P:canonical NF-kappaB signal transduction"/>
    <property type="evidence" value="ECO:0000318"/>
    <property type="project" value="GO_Central"/>
</dbReference>
<keyword evidence="3" id="KW-0399">Innate immunity</keyword>
<dbReference type="Gene3D" id="3.80.10.10">
    <property type="entry name" value="Ribonuclease Inhibitor"/>
    <property type="match status" value="1"/>
</dbReference>
<dbReference type="GO" id="GO:0045087">
    <property type="term" value="P:innate immune response"/>
    <property type="evidence" value="ECO:0007669"/>
    <property type="project" value="UniProtKB-KW"/>
</dbReference>
<dbReference type="InterPro" id="IPR001611">
    <property type="entry name" value="Leu-rich_rpt"/>
</dbReference>
<evidence type="ECO:0000256" key="5">
    <source>
        <dbReference type="ARBA" id="ARBA00022692"/>
    </source>
</evidence>
<dbReference type="FunFam" id="3.40.50.10140:FF:000003">
    <property type="entry name" value="Toll-like receptor 7"/>
    <property type="match status" value="1"/>
</dbReference>
<dbReference type="FunFam" id="3.80.10.10:FF:000037">
    <property type="entry name" value="Toll-like receptor 7"/>
    <property type="match status" value="1"/>
</dbReference>
<keyword evidence="10 16" id="KW-1133">Transmembrane helix</keyword>
<dbReference type="Pfam" id="PF13855">
    <property type="entry name" value="LRR_8"/>
    <property type="match status" value="3"/>
</dbReference>
<dbReference type="AGR" id="Xenbase:XB-GENE-29082895"/>
<evidence type="ECO:0000313" key="18">
    <source>
        <dbReference type="Proteomes" id="UP000008143"/>
    </source>
</evidence>
<evidence type="ECO:0000256" key="13">
    <source>
        <dbReference type="ARBA" id="ARBA00023180"/>
    </source>
</evidence>
<dbReference type="Pfam" id="PF13516">
    <property type="entry name" value="LRR_6"/>
    <property type="match status" value="1"/>
</dbReference>
<evidence type="ECO:0000256" key="8">
    <source>
        <dbReference type="ARBA" id="ARBA00022753"/>
    </source>
</evidence>
<comment type="subcellular location">
    <subcellularLocation>
        <location evidence="15">Endomembrane system</location>
        <topology evidence="15">Single-pass type I membrane protein</topology>
    </subcellularLocation>
    <subcellularLocation>
        <location evidence="1">Endosome</location>
    </subcellularLocation>
</comment>
<keyword evidence="12" id="KW-0675">Receptor</keyword>
<gene>
    <name evidence="19 20" type="primary">LOC100495962</name>
</gene>
<sequence length="1055" mass="121392">MDVRIIGEGEEGKAKMTGSLQTLVLVVLITCNSLECSDTNPNNRTIPCKIAENGSSVSFDCSARWLQMVPYPIKYSSDSVELLLSQNLILTINNESFHSWHNLTKIDLNWNHYPKSRLDNADICKRGLEIENGTFSYLTKLEKLFIDHNYLCKIPQGIPSTLTFLSLSYNNIFSVKKQILSPLINLKNLFLSNNCYFGNECGQVLDIEEGTFSGLTELTELSLSFNNLTHVPSKLPASLKQLYLSNNNIQIINRNDFHNLVNLEVLYLSGNCPRCFNANYPCKNLCPNTSITIDHFAFQNLKNLTELHLSSTSLKTIPPTWFQNTTQLKKLYLERNYLVNEIASADFLLNLPFLEVLDLSFNYDLRSYTNNINISDHFSKLVSLKELHIQGYVFKHIAANNLAPLLNLSKLKILNLGTNFIRQVDFKIFQQFTGLELIYLSENRITPFSEKNNKMKLVEGYEDKHSRVSSPGVSFPTQFNFQMTKTFSEVVKPQCSSRGKTLDLSLNSIFFIDPKEFRSFSDVSCLNLSSNGIGQDLNGTEFIYLKNLTYLDLSFNKLDFDSINAFQELPSLEVLDLSYNSHYFIVDGVIHSLKFIENLQHLKVLNLSWNKISTLTDFRLTSHSLKELQFSGNRLDVLWKNEDKRYHKLFMNLSSLTCLDISYNRLSKIKGELRYLPLSLTELYLNSNELVYFGWEELQAYENLKYLDLSHNKLTMIMGNLSIHTYSLSSLIISYNSISSLPVAFLHKARNLSELDLSFNHLKSINSSVLLSGSENYLKVLGLKGNPFVCTCEITDFISWIYANNVTIPRLATDVNCATPENKKGSGIIYFDVHTCDLDGAAMILYFFSVFLVMSITVLPILINVFSWDLWYVYHLCVAKLRLHKVCKSECLYDVFITYDNKDPNVNDWIFNELCQHLEDKGDKHMYLCLEERDWEPGKAIIDNLAHSINQSKKTLFVLTKKYVKSGKFKIAFYLALQKLMDENMDVIVIVLLEPVLQNSQYLKLRRKICKSSIMEWPKNPNAKGLFWQRMKNVLLTDNCKRYNNFYTDPIENYE</sequence>
<evidence type="ECO:0000313" key="19">
    <source>
        <dbReference type="RefSeq" id="XP_004912402.2"/>
    </source>
</evidence>
<evidence type="ECO:0000256" key="10">
    <source>
        <dbReference type="ARBA" id="ARBA00022989"/>
    </source>
</evidence>
<dbReference type="GO" id="GO:0006954">
    <property type="term" value="P:inflammatory response"/>
    <property type="evidence" value="ECO:0007669"/>
    <property type="project" value="UniProtKB-KW"/>
</dbReference>
<evidence type="ECO:0000256" key="9">
    <source>
        <dbReference type="ARBA" id="ARBA00022859"/>
    </source>
</evidence>
<dbReference type="RefSeq" id="XP_004912402.2">
    <property type="nucleotide sequence ID" value="XM_004912345.2"/>
</dbReference>
<keyword evidence="9" id="KW-0391">Immunity</keyword>
<dbReference type="GO" id="GO:0005768">
    <property type="term" value="C:endosome"/>
    <property type="evidence" value="ECO:0007669"/>
    <property type="project" value="UniProtKB-SubCell"/>
</dbReference>
<keyword evidence="5 16" id="KW-0812">Transmembrane</keyword>
<dbReference type="PANTHER" id="PTHR47410:SF1">
    <property type="entry name" value="TOLL-LIKE RECEPTOR 8"/>
    <property type="match status" value="1"/>
</dbReference>
<dbReference type="GO" id="GO:0032755">
    <property type="term" value="P:positive regulation of interleukin-6 production"/>
    <property type="evidence" value="ECO:0000318"/>
    <property type="project" value="GO_Central"/>
</dbReference>
<keyword evidence="8" id="KW-0967">Endosome</keyword>
<dbReference type="Pfam" id="PF00560">
    <property type="entry name" value="LRR_1"/>
    <property type="match status" value="1"/>
</dbReference>
<keyword evidence="18" id="KW-1185">Reference proteome</keyword>
<dbReference type="InterPro" id="IPR000483">
    <property type="entry name" value="Cys-rich_flank_reg_C"/>
</dbReference>
<dbReference type="GO" id="GO:0038187">
    <property type="term" value="F:pattern recognition receptor activity"/>
    <property type="evidence" value="ECO:0000318"/>
    <property type="project" value="GO_Central"/>
</dbReference>
<evidence type="ECO:0000256" key="14">
    <source>
        <dbReference type="ARBA" id="ARBA00023198"/>
    </source>
</evidence>
<dbReference type="SMART" id="SM00369">
    <property type="entry name" value="LRR_TYP"/>
    <property type="match status" value="14"/>
</dbReference>
<dbReference type="PROSITE" id="PS51450">
    <property type="entry name" value="LRR"/>
    <property type="match status" value="5"/>
</dbReference>
<dbReference type="GeneID" id="100495962"/>
<dbReference type="GO" id="GO:1902533">
    <property type="term" value="P:positive regulation of intracellular signal transduction"/>
    <property type="evidence" value="ECO:0007669"/>
    <property type="project" value="UniProtKB-ARBA"/>
</dbReference>
<evidence type="ECO:0000256" key="4">
    <source>
        <dbReference type="ARBA" id="ARBA00022614"/>
    </source>
</evidence>
<dbReference type="SUPFAM" id="SSF52058">
    <property type="entry name" value="L domain-like"/>
    <property type="match status" value="3"/>
</dbReference>
<dbReference type="OrthoDB" id="10006997at2759"/>
<dbReference type="GO" id="GO:0051607">
    <property type="term" value="P:defense response to virus"/>
    <property type="evidence" value="ECO:0000318"/>
    <property type="project" value="GO_Central"/>
</dbReference>
<keyword evidence="13" id="KW-0325">Glycoprotein</keyword>
<comment type="similarity">
    <text evidence="2">Belongs to the Toll-like receptor family.</text>
</comment>
<dbReference type="SMART" id="SM00365">
    <property type="entry name" value="LRR_SD22"/>
    <property type="match status" value="9"/>
</dbReference>
<dbReference type="PROSITE" id="PS50104">
    <property type="entry name" value="TIR"/>
    <property type="match status" value="1"/>
</dbReference>
<dbReference type="InterPro" id="IPR000157">
    <property type="entry name" value="TIR_dom"/>
</dbReference>
<dbReference type="Proteomes" id="UP000008143">
    <property type="component" value="Chromosome 2"/>
</dbReference>
<dbReference type="SMART" id="SM00364">
    <property type="entry name" value="LRR_BAC"/>
    <property type="match status" value="6"/>
</dbReference>
<evidence type="ECO:0000256" key="1">
    <source>
        <dbReference type="ARBA" id="ARBA00004177"/>
    </source>
</evidence>
<dbReference type="InterPro" id="IPR032675">
    <property type="entry name" value="LRR_dom_sf"/>
</dbReference>
<dbReference type="KEGG" id="xtr:100495962"/>
<dbReference type="InterPro" id="IPR035897">
    <property type="entry name" value="Toll_tir_struct_dom_sf"/>
</dbReference>
<dbReference type="PANTHER" id="PTHR47410">
    <property type="entry name" value="TOLL-LIKE RECEPTOR 7-RELATED"/>
    <property type="match status" value="1"/>
</dbReference>
<proteinExistence type="inferred from homology"/>
<dbReference type="Gene3D" id="3.40.50.10140">
    <property type="entry name" value="Toll/interleukin-1 receptor homology (TIR) domain"/>
    <property type="match status" value="1"/>
</dbReference>